<name>A0A8H3C240_9AGAM</name>
<comment type="caution">
    <text evidence="1">The sequence shown here is derived from an EMBL/GenBank/DDBJ whole genome shotgun (WGS) entry which is preliminary data.</text>
</comment>
<evidence type="ECO:0000313" key="2">
    <source>
        <dbReference type="Proteomes" id="UP000663853"/>
    </source>
</evidence>
<gene>
    <name evidence="1" type="ORF">RDB_LOCUS76281</name>
</gene>
<proteinExistence type="predicted"/>
<accession>A0A8H3C240</accession>
<organism evidence="1 2">
    <name type="scientific">Rhizoctonia solani</name>
    <dbReference type="NCBI Taxonomy" id="456999"/>
    <lineage>
        <taxon>Eukaryota</taxon>
        <taxon>Fungi</taxon>
        <taxon>Dikarya</taxon>
        <taxon>Basidiomycota</taxon>
        <taxon>Agaricomycotina</taxon>
        <taxon>Agaricomycetes</taxon>
        <taxon>Cantharellales</taxon>
        <taxon>Ceratobasidiaceae</taxon>
        <taxon>Rhizoctonia</taxon>
    </lineage>
</organism>
<sequence length="75" mass="8558">MISLVLETQLSQIGPTKQYAFAPESPIKRMLSLYYQVGSWDSVTRVAKNIINPREGGKHVMVNWFIDSYALFPPQ</sequence>
<dbReference type="Proteomes" id="UP000663853">
    <property type="component" value="Unassembled WGS sequence"/>
</dbReference>
<protein>
    <submittedName>
        <fullName evidence="1">Uncharacterized protein</fullName>
    </submittedName>
</protein>
<reference evidence="1" key="1">
    <citation type="submission" date="2021-01" db="EMBL/GenBank/DDBJ databases">
        <authorList>
            <person name="Kaushik A."/>
        </authorList>
    </citation>
    <scope>NUCLEOTIDE SEQUENCE</scope>
    <source>
        <strain evidence="1">AG6-10EEA</strain>
    </source>
</reference>
<dbReference type="EMBL" id="CAJMXA010001886">
    <property type="protein sequence ID" value="CAE6472162.1"/>
    <property type="molecule type" value="Genomic_DNA"/>
</dbReference>
<dbReference type="AlphaFoldDB" id="A0A8H3C240"/>
<evidence type="ECO:0000313" key="1">
    <source>
        <dbReference type="EMBL" id="CAE6472162.1"/>
    </source>
</evidence>